<evidence type="ECO:0000256" key="1">
    <source>
        <dbReference type="ARBA" id="ARBA00009981"/>
    </source>
</evidence>
<comment type="caution">
    <text evidence="3">The sequence shown here is derived from an EMBL/GenBank/DDBJ whole genome shotgun (WGS) entry which is preliminary data.</text>
</comment>
<dbReference type="PANTHER" id="PTHR35377:SF5">
    <property type="entry name" value="ANTITOXIN VAPB46"/>
    <property type="match status" value="1"/>
</dbReference>
<dbReference type="InterPro" id="IPR006442">
    <property type="entry name" value="Antitoxin_Phd/YefM"/>
</dbReference>
<dbReference type="SUPFAM" id="SSF143120">
    <property type="entry name" value="YefM-like"/>
    <property type="match status" value="1"/>
</dbReference>
<dbReference type="EMBL" id="BAABBW010000001">
    <property type="protein sequence ID" value="GAA4167529.1"/>
    <property type="molecule type" value="Genomic_DNA"/>
</dbReference>
<dbReference type="Gene3D" id="3.40.1620.10">
    <property type="entry name" value="YefM-like domain"/>
    <property type="match status" value="1"/>
</dbReference>
<dbReference type="Pfam" id="PF02604">
    <property type="entry name" value="PhdYeFM_antitox"/>
    <property type="match status" value="1"/>
</dbReference>
<evidence type="ECO:0000313" key="4">
    <source>
        <dbReference type="Proteomes" id="UP001501079"/>
    </source>
</evidence>
<gene>
    <name evidence="3" type="ORF">GCM10022287_01210</name>
</gene>
<dbReference type="InterPro" id="IPR036165">
    <property type="entry name" value="YefM-like_sf"/>
</dbReference>
<dbReference type="NCBIfam" id="TIGR01552">
    <property type="entry name" value="phd_fam"/>
    <property type="match status" value="1"/>
</dbReference>
<proteinExistence type="inferred from homology"/>
<comment type="function">
    <text evidence="2">Antitoxin component of a type II toxin-antitoxin (TA) system.</text>
</comment>
<dbReference type="InterPro" id="IPR051416">
    <property type="entry name" value="phD-YefM_TA_antitoxins"/>
</dbReference>
<comment type="similarity">
    <text evidence="1 2">Belongs to the phD/YefM antitoxin family.</text>
</comment>
<evidence type="ECO:0000313" key="3">
    <source>
        <dbReference type="EMBL" id="GAA4167529.1"/>
    </source>
</evidence>
<keyword evidence="4" id="KW-1185">Reference proteome</keyword>
<dbReference type="Proteomes" id="UP001501079">
    <property type="component" value="Unassembled WGS sequence"/>
</dbReference>
<accession>A0ABP7ZPZ5</accession>
<sequence>MLRQAYSCSMASVGIRELRQNASEVVRRVEDGEEIDVTVNGRLAARLVPARPRAQRVQPLSAVEFLKKLAEIPADTTGWAEEIYASRDDDPLFDPWAEQ</sequence>
<dbReference type="PANTHER" id="PTHR35377">
    <property type="entry name" value="ANTITOXIN VAPB49-RELATED-RELATED"/>
    <property type="match status" value="1"/>
</dbReference>
<name>A0ABP7ZPZ5_9MICO</name>
<protein>
    <recommendedName>
        <fullName evidence="2">Antitoxin</fullName>
    </recommendedName>
</protein>
<evidence type="ECO:0000256" key="2">
    <source>
        <dbReference type="RuleBase" id="RU362080"/>
    </source>
</evidence>
<organism evidence="3 4">
    <name type="scientific">Gryllotalpicola koreensis</name>
    <dbReference type="NCBI Taxonomy" id="993086"/>
    <lineage>
        <taxon>Bacteria</taxon>
        <taxon>Bacillati</taxon>
        <taxon>Actinomycetota</taxon>
        <taxon>Actinomycetes</taxon>
        <taxon>Micrococcales</taxon>
        <taxon>Microbacteriaceae</taxon>
        <taxon>Gryllotalpicola</taxon>
    </lineage>
</organism>
<reference evidence="4" key="1">
    <citation type="journal article" date="2019" name="Int. J. Syst. Evol. Microbiol.">
        <title>The Global Catalogue of Microorganisms (GCM) 10K type strain sequencing project: providing services to taxonomists for standard genome sequencing and annotation.</title>
        <authorList>
            <consortium name="The Broad Institute Genomics Platform"/>
            <consortium name="The Broad Institute Genome Sequencing Center for Infectious Disease"/>
            <person name="Wu L."/>
            <person name="Ma J."/>
        </authorList>
    </citation>
    <scope>NUCLEOTIDE SEQUENCE [LARGE SCALE GENOMIC DNA]</scope>
    <source>
        <strain evidence="4">JCM 17591</strain>
    </source>
</reference>